<evidence type="ECO:0000256" key="3">
    <source>
        <dbReference type="ARBA" id="ARBA00022475"/>
    </source>
</evidence>
<evidence type="ECO:0000256" key="8">
    <source>
        <dbReference type="SAM" id="Phobius"/>
    </source>
</evidence>
<evidence type="ECO:0000259" key="9">
    <source>
        <dbReference type="Pfam" id="PF01757"/>
    </source>
</evidence>
<evidence type="ECO:0000313" key="11">
    <source>
        <dbReference type="Proteomes" id="UP000563898"/>
    </source>
</evidence>
<protein>
    <submittedName>
        <fullName evidence="10">Acyltransferase</fullName>
    </submittedName>
</protein>
<evidence type="ECO:0000256" key="4">
    <source>
        <dbReference type="ARBA" id="ARBA00022692"/>
    </source>
</evidence>
<comment type="subcellular location">
    <subcellularLocation>
        <location evidence="1">Cell membrane</location>
        <topology evidence="1">Multi-pass membrane protein</topology>
    </subcellularLocation>
</comment>
<feature type="transmembrane region" description="Helical" evidence="8">
    <location>
        <begin position="428"/>
        <end position="450"/>
    </location>
</feature>
<dbReference type="GO" id="GO:0005886">
    <property type="term" value="C:plasma membrane"/>
    <property type="evidence" value="ECO:0007669"/>
    <property type="project" value="UniProtKB-SubCell"/>
</dbReference>
<dbReference type="EMBL" id="JAAXPC010000004">
    <property type="protein sequence ID" value="NKY01582.1"/>
    <property type="molecule type" value="Genomic_DNA"/>
</dbReference>
<keyword evidence="3" id="KW-1003">Cell membrane</keyword>
<feature type="transmembrane region" description="Helical" evidence="8">
    <location>
        <begin position="404"/>
        <end position="422"/>
    </location>
</feature>
<reference evidence="10 11" key="1">
    <citation type="submission" date="2020-04" db="EMBL/GenBank/DDBJ databases">
        <title>MicrobeNet Type strains.</title>
        <authorList>
            <person name="Nicholson A.C."/>
        </authorList>
    </citation>
    <scope>NUCLEOTIDE SEQUENCE [LARGE SCALE GENOMIC DNA]</scope>
    <source>
        <strain evidence="10 11">ATCC BAA-14</strain>
    </source>
</reference>
<dbReference type="GO" id="GO:0016413">
    <property type="term" value="F:O-acetyltransferase activity"/>
    <property type="evidence" value="ECO:0007669"/>
    <property type="project" value="TreeGrafter"/>
</dbReference>
<feature type="transmembrane region" description="Helical" evidence="8">
    <location>
        <begin position="36"/>
        <end position="56"/>
    </location>
</feature>
<evidence type="ECO:0000256" key="7">
    <source>
        <dbReference type="SAM" id="MobiDB-lite"/>
    </source>
</evidence>
<dbReference type="GeneID" id="90161191"/>
<feature type="transmembrane region" description="Helical" evidence="8">
    <location>
        <begin position="68"/>
        <end position="86"/>
    </location>
</feature>
<gene>
    <name evidence="10" type="ORF">HGA05_08365</name>
</gene>
<dbReference type="PANTHER" id="PTHR40074">
    <property type="entry name" value="O-ACETYLTRANSFERASE WECH"/>
    <property type="match status" value="1"/>
</dbReference>
<evidence type="ECO:0000256" key="6">
    <source>
        <dbReference type="ARBA" id="ARBA00023136"/>
    </source>
</evidence>
<feature type="transmembrane region" description="Helical" evidence="8">
    <location>
        <begin position="159"/>
        <end position="181"/>
    </location>
</feature>
<evidence type="ECO:0000256" key="1">
    <source>
        <dbReference type="ARBA" id="ARBA00004651"/>
    </source>
</evidence>
<dbReference type="PANTHER" id="PTHR40074:SF2">
    <property type="entry name" value="O-ACETYLTRANSFERASE WECH"/>
    <property type="match status" value="1"/>
</dbReference>
<dbReference type="RefSeq" id="WP_006369723.1">
    <property type="nucleotide sequence ID" value="NZ_CP073075.1"/>
</dbReference>
<dbReference type="AlphaFoldDB" id="A0A846WIN2"/>
<dbReference type="GO" id="GO:0009246">
    <property type="term" value="P:enterobacterial common antigen biosynthetic process"/>
    <property type="evidence" value="ECO:0007669"/>
    <property type="project" value="TreeGrafter"/>
</dbReference>
<feature type="transmembrane region" description="Helical" evidence="8">
    <location>
        <begin position="106"/>
        <end position="125"/>
    </location>
</feature>
<comment type="similarity">
    <text evidence="2">Belongs to the acyltransferase 3 family.</text>
</comment>
<dbReference type="OMA" id="FCYKVSP"/>
<feature type="domain" description="Acyltransferase 3" evidence="9">
    <location>
        <begin position="32"/>
        <end position="379"/>
    </location>
</feature>
<dbReference type="Pfam" id="PF01757">
    <property type="entry name" value="Acyl_transf_3"/>
    <property type="match status" value="1"/>
</dbReference>
<feature type="transmembrane region" description="Helical" evidence="8">
    <location>
        <begin position="361"/>
        <end position="383"/>
    </location>
</feature>
<feature type="transmembrane region" description="Helical" evidence="8">
    <location>
        <begin position="222"/>
        <end position="247"/>
    </location>
</feature>
<feature type="transmembrane region" description="Helical" evidence="8">
    <location>
        <begin position="337"/>
        <end position="355"/>
    </location>
</feature>
<comment type="caution">
    <text evidence="10">The sequence shown here is derived from an EMBL/GenBank/DDBJ whole genome shotgun (WGS) entry which is preliminary data.</text>
</comment>
<feature type="transmembrane region" description="Helical" evidence="8">
    <location>
        <begin position="298"/>
        <end position="316"/>
    </location>
</feature>
<keyword evidence="6 8" id="KW-0472">Membrane</keyword>
<organism evidence="10 11">
    <name type="scientific">Gordonia polyisoprenivorans</name>
    <dbReference type="NCBI Taxonomy" id="84595"/>
    <lineage>
        <taxon>Bacteria</taxon>
        <taxon>Bacillati</taxon>
        <taxon>Actinomycetota</taxon>
        <taxon>Actinomycetes</taxon>
        <taxon>Mycobacteriales</taxon>
        <taxon>Gordoniaceae</taxon>
        <taxon>Gordonia</taxon>
    </lineage>
</organism>
<feature type="transmembrane region" description="Helical" evidence="8">
    <location>
        <begin position="190"/>
        <end position="207"/>
    </location>
</feature>
<evidence type="ECO:0000313" key="10">
    <source>
        <dbReference type="EMBL" id="NKY01582.1"/>
    </source>
</evidence>
<evidence type="ECO:0000256" key="2">
    <source>
        <dbReference type="ARBA" id="ARBA00007400"/>
    </source>
</evidence>
<keyword evidence="10" id="KW-0808">Transferase</keyword>
<proteinExistence type="inferred from homology"/>
<keyword evidence="10" id="KW-0012">Acyltransferase</keyword>
<name>A0A846WIN2_9ACTN</name>
<feature type="transmembrane region" description="Helical" evidence="8">
    <location>
        <begin position="259"/>
        <end position="278"/>
    </location>
</feature>
<keyword evidence="5 8" id="KW-1133">Transmembrane helix</keyword>
<keyword evidence="4 8" id="KW-0812">Transmembrane</keyword>
<sequence>MTVPDPVAGDVTPTDSGAEPAAKPAKRDKHLYQIDFVRLVTFGAVILDHVMLSVTAPTSVAAGAVEVFLRYTRYSFFALTGFVLGYQYRNRELKAIPFWKRRYKLIGLPFLVWSLFYWFYVRYHFGGVDAIANAWNSLDAAERSVKSIVYDLITGNAAYHLYFLSVSMQIYLVFPLMLWILRRTWGFHRYLLAVSFIFQMVMMYAMVRSPISFFTWGIQGEIWSHLVVTIFPYQFFILAGCVSAMHYEAFQAFIKRWRWQLIGVGVVVIIATWLYYLYIVDRGEDLFRATNVFMLHNMWAFIAIIVILYGLGTLWQERRHPGSIPDRFMKTAADRSFAIYLAHVLAIYALLPQIADERIHALPRVILAYLATVVLTVFVVETLRRSPISLITTGRNRIDWRSQNAGRSALVGLAAIIVGLIVRLGFGWWAGNLIAATGAFLVFSMAIVYWHQIRHRDAEYVEEAV</sequence>
<evidence type="ECO:0000256" key="5">
    <source>
        <dbReference type="ARBA" id="ARBA00022989"/>
    </source>
</evidence>
<dbReference type="Proteomes" id="UP000563898">
    <property type="component" value="Unassembled WGS sequence"/>
</dbReference>
<feature type="region of interest" description="Disordered" evidence="7">
    <location>
        <begin position="1"/>
        <end position="24"/>
    </location>
</feature>
<dbReference type="InterPro" id="IPR002656">
    <property type="entry name" value="Acyl_transf_3_dom"/>
</dbReference>
<accession>A0A846WIN2</accession>